<protein>
    <submittedName>
        <fullName evidence="5">DNA primase/helicase, phage-associated</fullName>
    </submittedName>
</protein>
<dbReference type="SUPFAM" id="SSF56747">
    <property type="entry name" value="Prim-pol domain"/>
    <property type="match status" value="1"/>
</dbReference>
<evidence type="ECO:0000256" key="2">
    <source>
        <dbReference type="ARBA" id="ARBA00022801"/>
    </source>
</evidence>
<dbReference type="InterPro" id="IPR014819">
    <property type="entry name" value="PriCT_2"/>
</dbReference>
<dbReference type="InterPro" id="IPR015330">
    <property type="entry name" value="DNA_primase/pol_bifunc_N"/>
</dbReference>
<dbReference type="InterPro" id="IPR014015">
    <property type="entry name" value="Helicase_SF3_DNA-vir"/>
</dbReference>
<sequence>MSVMQWNKQAKLSIQNGFKIIPLRHGDKRPLRAGKWEEQLLSSEDIDKLPSCGFGLVCGVGEYPVYAFDVDSKDKETADNFKDAFEVLHGEPLVRVGQKPKILIPFRMAKAGIKKKQTPKSQQGHLDILGGGQYFVAYNIHPKTKEEYTWSTPPHEFKAEALPLLNEEDVEYLFELFQSLTTPIVNNKKEIKSSKDGNTKGNRQYTNREITAFLSCFGEEFTNGTHDEWIPVVMAVHHETRGSNKGKELARRWSKRGSSYDEENFNYKWSTFDCEEEGDSEKKRSTFASLFYHHRKLIPDGLLEERFSDAYNKAMFSSFKSGHFLYASDTKAWYKKDKTNRYIWRITDDKIAGYIMDFLVSMKKDAFDLCEEIENKDGTKKNPRALYLKAYTKRNACEQSRSKSTANAIEAKSPFHLSSEIFDANLRYIGEQDGILDMETGQRIIPTEELYITKSTGTPFVEGEPSQEFMSLVSQYFESEEVMSFFTRCVGMALLGGNEAHKIINLLGIGRSGKSTLIKLLQYAFGMQYIAHLQFKDIMSAYEGDAGTPSPSIISAFGSRIAVVNETNEYAPLNEAVVKAITGGDTIATRLLYSNKMVRKKASFAPFIVTNKPLFIRSTDDSIWERLVIIPFKKRVCVIDPTLEGRLKEYALDAKKWFLKGVRDYIDRGHQLDLPESCLKAVEEERYDLDTAQKWIDDYCELGEEFFEKSSTLTESYNNYLREEEKSRLSIKKGTLTKKLTQKGFITERGNEGNGSNRRRITIIKGIRLKPAFEAIEDEPSNVIDFKGKSD</sequence>
<dbReference type="EMBL" id="JMTK01000002">
    <property type="protein sequence ID" value="KJZ81605.1"/>
    <property type="molecule type" value="Genomic_DNA"/>
</dbReference>
<dbReference type="GO" id="GO:0005524">
    <property type="term" value="F:ATP binding"/>
    <property type="evidence" value="ECO:0007669"/>
    <property type="project" value="UniProtKB-KW"/>
</dbReference>
<keyword evidence="3" id="KW-0067">ATP-binding</keyword>
<dbReference type="Proteomes" id="UP000033731">
    <property type="component" value="Unassembled WGS sequence"/>
</dbReference>
<dbReference type="NCBIfam" id="TIGR01613">
    <property type="entry name" value="primase_Cterm"/>
    <property type="match status" value="1"/>
</dbReference>
<evidence type="ECO:0000259" key="4">
    <source>
        <dbReference type="PROSITE" id="PS51206"/>
    </source>
</evidence>
<keyword evidence="2" id="KW-0378">Hydrolase</keyword>
<evidence type="ECO:0000256" key="1">
    <source>
        <dbReference type="ARBA" id="ARBA00022741"/>
    </source>
</evidence>
<evidence type="ECO:0000313" key="6">
    <source>
        <dbReference type="Proteomes" id="UP000033731"/>
    </source>
</evidence>
<keyword evidence="6" id="KW-1185">Reference proteome</keyword>
<accession>A0A0F4VK33</accession>
<dbReference type="Pfam" id="PF08706">
    <property type="entry name" value="D5_N"/>
    <property type="match status" value="1"/>
</dbReference>
<dbReference type="Gene3D" id="3.40.50.300">
    <property type="entry name" value="P-loop containing nucleotide triphosphate hydrolases"/>
    <property type="match status" value="1"/>
</dbReference>
<dbReference type="PANTHER" id="PTHR35372:SF2">
    <property type="entry name" value="SF3 HELICASE DOMAIN-CONTAINING PROTEIN"/>
    <property type="match status" value="1"/>
</dbReference>
<dbReference type="InterPro" id="IPR006500">
    <property type="entry name" value="Helicase_put_C_phage/plasmid"/>
</dbReference>
<proteinExistence type="predicted"/>
<dbReference type="RefSeq" id="WP_045960596.1">
    <property type="nucleotide sequence ID" value="NZ_JMTK01000002.1"/>
</dbReference>
<comment type="caution">
    <text evidence="5">The sequence shown here is derived from an EMBL/GenBank/DDBJ whole genome shotgun (WGS) entry which is preliminary data.</text>
</comment>
<dbReference type="InterPro" id="IPR014818">
    <property type="entry name" value="Phage/plasmid_primase_P4_C"/>
</dbReference>
<dbReference type="InterPro" id="IPR051620">
    <property type="entry name" value="ORF904-like_C"/>
</dbReference>
<dbReference type="PANTHER" id="PTHR35372">
    <property type="entry name" value="ATP BINDING PROTEIN-RELATED"/>
    <property type="match status" value="1"/>
</dbReference>
<dbReference type="InterPro" id="IPR027417">
    <property type="entry name" value="P-loop_NTPase"/>
</dbReference>
<dbReference type="GO" id="GO:0016817">
    <property type="term" value="F:hydrolase activity, acting on acid anhydrides"/>
    <property type="evidence" value="ECO:0007669"/>
    <property type="project" value="InterPro"/>
</dbReference>
<dbReference type="GO" id="GO:0004386">
    <property type="term" value="F:helicase activity"/>
    <property type="evidence" value="ECO:0007669"/>
    <property type="project" value="UniProtKB-KW"/>
</dbReference>
<dbReference type="SUPFAM" id="SSF52540">
    <property type="entry name" value="P-loop containing nucleoside triphosphate hydrolases"/>
    <property type="match status" value="1"/>
</dbReference>
<reference evidence="5 6" key="1">
    <citation type="journal article" date="2015" name="Phytopathology">
        <title>Genomes of Candidatus Liberibacter solanacearum haplotype A from New Zealand and the USA suggest significant genome plasticity in the species.</title>
        <authorList>
            <person name="Thompson S.M."/>
            <person name="Johnson C.P."/>
            <person name="Lu A.Y."/>
            <person name="Frampton R.A."/>
            <person name="Sullivan K.L."/>
            <person name="Fiers M.W."/>
            <person name="Crowhurst R.N."/>
            <person name="Pitman A.R."/>
            <person name="Scott I."/>
            <person name="Gudmestad N.C."/>
            <person name="Smith G.R."/>
        </authorList>
    </citation>
    <scope>NUCLEOTIDE SEQUENCE [LARGE SCALE GENOMIC DNA]</scope>
    <source>
        <strain evidence="5 6">LsoNZ1</strain>
    </source>
</reference>
<dbReference type="Pfam" id="PF08707">
    <property type="entry name" value="PriCT_2"/>
    <property type="match status" value="1"/>
</dbReference>
<dbReference type="AlphaFoldDB" id="A0A0F4VK33"/>
<evidence type="ECO:0000313" key="5">
    <source>
        <dbReference type="EMBL" id="KJZ81605.1"/>
    </source>
</evidence>
<keyword evidence="5" id="KW-0347">Helicase</keyword>
<evidence type="ECO:0000256" key="3">
    <source>
        <dbReference type="ARBA" id="ARBA00022840"/>
    </source>
</evidence>
<dbReference type="PROSITE" id="PS51206">
    <property type="entry name" value="SF3_HELICASE_1"/>
    <property type="match status" value="1"/>
</dbReference>
<gene>
    <name evidence="5" type="ORF">DJ66_0327</name>
</gene>
<organism evidence="5 6">
    <name type="scientific">Candidatus Liberibacter solanacearum</name>
    <dbReference type="NCBI Taxonomy" id="556287"/>
    <lineage>
        <taxon>Bacteria</taxon>
        <taxon>Pseudomonadati</taxon>
        <taxon>Pseudomonadota</taxon>
        <taxon>Alphaproteobacteria</taxon>
        <taxon>Hyphomicrobiales</taxon>
        <taxon>Rhizobiaceae</taxon>
        <taxon>Liberibacter</taxon>
    </lineage>
</organism>
<feature type="domain" description="SF3 helicase" evidence="4">
    <location>
        <begin position="481"/>
        <end position="645"/>
    </location>
</feature>
<dbReference type="PATRIC" id="fig|556287.9.peg.344"/>
<dbReference type="Pfam" id="PF09250">
    <property type="entry name" value="Prim-Pol"/>
    <property type="match status" value="1"/>
</dbReference>
<name>A0A0F4VK33_9HYPH</name>
<keyword evidence="1" id="KW-0547">Nucleotide-binding</keyword>